<sequence>MASSIAPIIGAEFRAHGFRSAAALEALTKARKRRSQMWVEDLGLERCYLLDFLGPPGFAAMLSRQSMCKVLGFNRPPRIPSEECAEKVTFHTDIEESTVVYNYFSSKLLAMTSHNGVRADGNSNLSDEMDSQLNVKSAAAGLSLLFKQGPESPDLIPKQHTGGGGLPSSSSFIIRMDEYNQWLSDNAS</sequence>
<keyword evidence="2" id="KW-1185">Reference proteome</keyword>
<protein>
    <submittedName>
        <fullName evidence="1">Uncharacterized protein</fullName>
    </submittedName>
</protein>
<dbReference type="AlphaFoldDB" id="A0A6A6MG64"/>
<gene>
    <name evidence="1" type="ORF">GH714_029563</name>
</gene>
<dbReference type="Proteomes" id="UP000467840">
    <property type="component" value="Chromosome 14"/>
</dbReference>
<evidence type="ECO:0000313" key="1">
    <source>
        <dbReference type="EMBL" id="KAF2312264.1"/>
    </source>
</evidence>
<comment type="caution">
    <text evidence="1">The sequence shown here is derived from an EMBL/GenBank/DDBJ whole genome shotgun (WGS) entry which is preliminary data.</text>
</comment>
<accession>A0A6A6MG64</accession>
<dbReference type="EMBL" id="JAAGAX010000006">
    <property type="protein sequence ID" value="KAF2312264.1"/>
    <property type="molecule type" value="Genomic_DNA"/>
</dbReference>
<dbReference type="PANTHER" id="PTHR46922">
    <property type="entry name" value="DHHA1 DOMAIN PROTEIN"/>
    <property type="match status" value="1"/>
</dbReference>
<evidence type="ECO:0000313" key="2">
    <source>
        <dbReference type="Proteomes" id="UP000467840"/>
    </source>
</evidence>
<name>A0A6A6MG64_HEVBR</name>
<proteinExistence type="predicted"/>
<organism evidence="1 2">
    <name type="scientific">Hevea brasiliensis</name>
    <name type="common">Para rubber tree</name>
    <name type="synonym">Siphonia brasiliensis</name>
    <dbReference type="NCBI Taxonomy" id="3981"/>
    <lineage>
        <taxon>Eukaryota</taxon>
        <taxon>Viridiplantae</taxon>
        <taxon>Streptophyta</taxon>
        <taxon>Embryophyta</taxon>
        <taxon>Tracheophyta</taxon>
        <taxon>Spermatophyta</taxon>
        <taxon>Magnoliopsida</taxon>
        <taxon>eudicotyledons</taxon>
        <taxon>Gunneridae</taxon>
        <taxon>Pentapetalae</taxon>
        <taxon>rosids</taxon>
        <taxon>fabids</taxon>
        <taxon>Malpighiales</taxon>
        <taxon>Euphorbiaceae</taxon>
        <taxon>Crotonoideae</taxon>
        <taxon>Micrandreae</taxon>
        <taxon>Hevea</taxon>
    </lineage>
</organism>
<reference evidence="1 2" key="1">
    <citation type="journal article" date="2020" name="Mol. Plant">
        <title>The Chromosome-Based Rubber Tree Genome Provides New Insights into Spurge Genome Evolution and Rubber Biosynthesis.</title>
        <authorList>
            <person name="Liu J."/>
            <person name="Shi C."/>
            <person name="Shi C.C."/>
            <person name="Li W."/>
            <person name="Zhang Q.J."/>
            <person name="Zhang Y."/>
            <person name="Li K."/>
            <person name="Lu H.F."/>
            <person name="Shi C."/>
            <person name="Zhu S.T."/>
            <person name="Xiao Z.Y."/>
            <person name="Nan H."/>
            <person name="Yue Y."/>
            <person name="Zhu X.G."/>
            <person name="Wu Y."/>
            <person name="Hong X.N."/>
            <person name="Fan G.Y."/>
            <person name="Tong Y."/>
            <person name="Zhang D."/>
            <person name="Mao C.L."/>
            <person name="Liu Y.L."/>
            <person name="Hao S.J."/>
            <person name="Liu W.Q."/>
            <person name="Lv M.Q."/>
            <person name="Zhang H.B."/>
            <person name="Liu Y."/>
            <person name="Hu-Tang G.R."/>
            <person name="Wang J.P."/>
            <person name="Wang J.H."/>
            <person name="Sun Y.H."/>
            <person name="Ni S.B."/>
            <person name="Chen W.B."/>
            <person name="Zhang X.C."/>
            <person name="Jiao Y.N."/>
            <person name="Eichler E.E."/>
            <person name="Li G.H."/>
            <person name="Liu X."/>
            <person name="Gao L.Z."/>
        </authorList>
    </citation>
    <scope>NUCLEOTIDE SEQUENCE [LARGE SCALE GENOMIC DNA]</scope>
    <source>
        <strain evidence="2">cv. GT1</strain>
        <tissue evidence="1">Leaf</tissue>
    </source>
</reference>
<dbReference type="PANTHER" id="PTHR46922:SF3">
    <property type="entry name" value="HEAT SHOCK PROTEIN"/>
    <property type="match status" value="1"/>
</dbReference>